<evidence type="ECO:0000256" key="1">
    <source>
        <dbReference type="SAM" id="MobiDB-lite"/>
    </source>
</evidence>
<evidence type="ECO:0000313" key="4">
    <source>
        <dbReference type="RefSeq" id="XP_047739972.1"/>
    </source>
</evidence>
<name>A0A979FUC9_HYAAZ</name>
<feature type="chain" id="PRO_5037746543" evidence="2">
    <location>
        <begin position="20"/>
        <end position="414"/>
    </location>
</feature>
<proteinExistence type="predicted"/>
<feature type="compositionally biased region" description="Polar residues" evidence="1">
    <location>
        <begin position="393"/>
        <end position="406"/>
    </location>
</feature>
<gene>
    <name evidence="4" type="primary">LOC125179002</name>
</gene>
<feature type="signal peptide" evidence="2">
    <location>
        <begin position="1"/>
        <end position="19"/>
    </location>
</feature>
<dbReference type="GeneID" id="125179002"/>
<accession>A0A979FUC9</accession>
<sequence>MEVVCVVAIFLAAVATASGSGIRPEGMVPSRGIPLTHADLPNKFEGPARRTLETSLVKLRPEFVTRDYEKGNSIAAQLNGNTKLDFALLPRVKKTLTSDDLYKNYKIHQAQSFTTRLQSQEQSKSKTHLLNRALPTGRPAVQFKNENKPKITVKSVIKHDLHMPDTAGTPNEQLKRIIPNFKPSQMIRKGVFPPQGFLPFHPSAGDNNSSGNLMLVMPSKQLKLTKLPYSANELGGKMNQIPENHDMNSLRTVIGDLFLGRNQPNLKLPTEEITSIPRQFTISSTISKDSNLRKGLQVPLELIDPSTDPTERKSSSLGHFLERDTADSISHMSHYSDGQKIIKESEKNETVVKIELLNSSSVLESNWKGIDLGDVIKWASNDYELSKPEKVESSQISDNFATTETSPKPKVFKS</sequence>
<keyword evidence="2" id="KW-0732">Signal</keyword>
<feature type="region of interest" description="Disordered" evidence="1">
    <location>
        <begin position="387"/>
        <end position="414"/>
    </location>
</feature>
<dbReference type="AlphaFoldDB" id="A0A979FUC9"/>
<dbReference type="RefSeq" id="XP_047739972.1">
    <property type="nucleotide sequence ID" value="XM_047884016.1"/>
</dbReference>
<protein>
    <submittedName>
        <fullName evidence="4">Uncharacterized protein LOC125179002</fullName>
    </submittedName>
</protein>
<dbReference type="KEGG" id="hazt:125179002"/>
<evidence type="ECO:0000313" key="3">
    <source>
        <dbReference type="Proteomes" id="UP000694843"/>
    </source>
</evidence>
<keyword evidence="3" id="KW-1185">Reference proteome</keyword>
<dbReference type="Proteomes" id="UP000694843">
    <property type="component" value="Unplaced"/>
</dbReference>
<organism evidence="3 4">
    <name type="scientific">Hyalella azteca</name>
    <name type="common">Amphipod</name>
    <dbReference type="NCBI Taxonomy" id="294128"/>
    <lineage>
        <taxon>Eukaryota</taxon>
        <taxon>Metazoa</taxon>
        <taxon>Ecdysozoa</taxon>
        <taxon>Arthropoda</taxon>
        <taxon>Crustacea</taxon>
        <taxon>Multicrustacea</taxon>
        <taxon>Malacostraca</taxon>
        <taxon>Eumalacostraca</taxon>
        <taxon>Peracarida</taxon>
        <taxon>Amphipoda</taxon>
        <taxon>Senticaudata</taxon>
        <taxon>Talitrida</taxon>
        <taxon>Talitroidea</taxon>
        <taxon>Hyalellidae</taxon>
        <taxon>Hyalella</taxon>
    </lineage>
</organism>
<evidence type="ECO:0000256" key="2">
    <source>
        <dbReference type="SAM" id="SignalP"/>
    </source>
</evidence>
<reference evidence="4" key="1">
    <citation type="submission" date="2025-08" db="UniProtKB">
        <authorList>
            <consortium name="RefSeq"/>
        </authorList>
    </citation>
    <scope>IDENTIFICATION</scope>
    <source>
        <tissue evidence="4">Whole organism</tissue>
    </source>
</reference>